<dbReference type="Proteomes" id="UP000293342">
    <property type="component" value="Unassembled WGS sequence"/>
</dbReference>
<dbReference type="PANTHER" id="PTHR44591">
    <property type="entry name" value="STRESS RESPONSE REGULATOR PROTEIN 1"/>
    <property type="match status" value="1"/>
</dbReference>
<dbReference type="GO" id="GO:0000160">
    <property type="term" value="P:phosphorelay signal transduction system"/>
    <property type="evidence" value="ECO:0007669"/>
    <property type="project" value="InterPro"/>
</dbReference>
<dbReference type="InterPro" id="IPR050595">
    <property type="entry name" value="Bact_response_regulator"/>
</dbReference>
<evidence type="ECO:0000259" key="3">
    <source>
        <dbReference type="PROSITE" id="PS50110"/>
    </source>
</evidence>
<dbReference type="PANTHER" id="PTHR44591:SF3">
    <property type="entry name" value="RESPONSE REGULATORY DOMAIN-CONTAINING PROTEIN"/>
    <property type="match status" value="1"/>
</dbReference>
<dbReference type="OrthoDB" id="7352332at2"/>
<dbReference type="SUPFAM" id="SSF52172">
    <property type="entry name" value="CheY-like"/>
    <property type="match status" value="1"/>
</dbReference>
<dbReference type="CDD" id="cd17535">
    <property type="entry name" value="REC_NarL-like"/>
    <property type="match status" value="1"/>
</dbReference>
<keyword evidence="5" id="KW-1185">Reference proteome</keyword>
<sequence length="127" mass="13153">MMVRCIIVDDSARFLEAARAVLEYDGIQVVGTASTSTEALALVARLRPDVTLVDIDLGAESGLRLAARLAEQANGSPAPLIMISAHSEEDYADLIEASPAIGFLSKTALSGAAVRETLGEVGGPSGR</sequence>
<reference evidence="4 5" key="1">
    <citation type="submission" date="2019-02" db="EMBL/GenBank/DDBJ databases">
        <title>Kribbella capetownensis sp. nov. and Kribbella speibonae sp. nov., isolated from soil.</title>
        <authorList>
            <person name="Curtis S.M."/>
            <person name="Norton I."/>
            <person name="Everest G.J."/>
            <person name="Meyers P.R."/>
        </authorList>
    </citation>
    <scope>NUCLEOTIDE SEQUENCE [LARGE SCALE GENOMIC DNA]</scope>
    <source>
        <strain evidence="4 5">YM53</strain>
    </source>
</reference>
<dbReference type="PROSITE" id="PS50110">
    <property type="entry name" value="RESPONSE_REGULATORY"/>
    <property type="match status" value="1"/>
</dbReference>
<dbReference type="EMBL" id="SJKD01000008">
    <property type="protein sequence ID" value="TCC44986.1"/>
    <property type="molecule type" value="Genomic_DNA"/>
</dbReference>
<proteinExistence type="predicted"/>
<keyword evidence="1 2" id="KW-0597">Phosphoprotein</keyword>
<gene>
    <name evidence="4" type="ORF">E0H75_31175</name>
</gene>
<dbReference type="SMART" id="SM00448">
    <property type="entry name" value="REC"/>
    <property type="match status" value="1"/>
</dbReference>
<organism evidence="4 5">
    <name type="scientific">Kribbella capetownensis</name>
    <dbReference type="NCBI Taxonomy" id="1572659"/>
    <lineage>
        <taxon>Bacteria</taxon>
        <taxon>Bacillati</taxon>
        <taxon>Actinomycetota</taxon>
        <taxon>Actinomycetes</taxon>
        <taxon>Propionibacteriales</taxon>
        <taxon>Kribbellaceae</taxon>
        <taxon>Kribbella</taxon>
    </lineage>
</organism>
<dbReference type="InterPro" id="IPR001789">
    <property type="entry name" value="Sig_transdc_resp-reg_receiver"/>
</dbReference>
<evidence type="ECO:0000313" key="4">
    <source>
        <dbReference type="EMBL" id="TCC44986.1"/>
    </source>
</evidence>
<feature type="domain" description="Response regulatory" evidence="3">
    <location>
        <begin position="4"/>
        <end position="121"/>
    </location>
</feature>
<evidence type="ECO:0000256" key="1">
    <source>
        <dbReference type="ARBA" id="ARBA00022553"/>
    </source>
</evidence>
<dbReference type="AlphaFoldDB" id="A0A4R0JJK3"/>
<comment type="caution">
    <text evidence="4">The sequence shown here is derived from an EMBL/GenBank/DDBJ whole genome shotgun (WGS) entry which is preliminary data.</text>
</comment>
<dbReference type="InterPro" id="IPR011006">
    <property type="entry name" value="CheY-like_superfamily"/>
</dbReference>
<evidence type="ECO:0000256" key="2">
    <source>
        <dbReference type="PROSITE-ProRule" id="PRU00169"/>
    </source>
</evidence>
<protein>
    <submittedName>
        <fullName evidence="4">Response regulator</fullName>
    </submittedName>
</protein>
<dbReference type="Pfam" id="PF00072">
    <property type="entry name" value="Response_reg"/>
    <property type="match status" value="1"/>
</dbReference>
<name>A0A4R0JJK3_9ACTN</name>
<evidence type="ECO:0000313" key="5">
    <source>
        <dbReference type="Proteomes" id="UP000293342"/>
    </source>
</evidence>
<dbReference type="InterPro" id="IPR058245">
    <property type="entry name" value="NreC/VraR/RcsB-like_REC"/>
</dbReference>
<accession>A0A4R0JJK3</accession>
<feature type="modified residue" description="4-aspartylphosphate" evidence="2">
    <location>
        <position position="54"/>
    </location>
</feature>
<dbReference type="Gene3D" id="3.40.50.2300">
    <property type="match status" value="1"/>
</dbReference>